<dbReference type="Gene3D" id="2.60.40.1180">
    <property type="entry name" value="Golgi alpha-mannosidase II"/>
    <property type="match status" value="1"/>
</dbReference>
<gene>
    <name evidence="2" type="ORF">VN97_g10722</name>
</gene>
<reference evidence="2" key="2">
    <citation type="journal article" date="2016" name="Fungal Biol.">
        <title>Ochratoxin A production by Penicillium thymicola.</title>
        <authorList>
            <person name="Nguyen H.D.T."/>
            <person name="McMullin D.R."/>
            <person name="Ponomareva E."/>
            <person name="Riley R."/>
            <person name="Pomraning K.R."/>
            <person name="Baker S.E."/>
            <person name="Seifert K.A."/>
        </authorList>
    </citation>
    <scope>NUCLEOTIDE SEQUENCE</scope>
    <source>
        <strain evidence="2">DAOM 180753</strain>
    </source>
</reference>
<comment type="caution">
    <text evidence="2">The sequence shown here is derived from an EMBL/GenBank/DDBJ whole genome shotgun (WGS) entry which is preliminary data.</text>
</comment>
<organism evidence="2 3">
    <name type="scientific">Penicillium thymicola</name>
    <dbReference type="NCBI Taxonomy" id="293382"/>
    <lineage>
        <taxon>Eukaryota</taxon>
        <taxon>Fungi</taxon>
        <taxon>Dikarya</taxon>
        <taxon>Ascomycota</taxon>
        <taxon>Pezizomycotina</taxon>
        <taxon>Eurotiomycetes</taxon>
        <taxon>Eurotiomycetidae</taxon>
        <taxon>Eurotiales</taxon>
        <taxon>Aspergillaceae</taxon>
        <taxon>Penicillium</taxon>
    </lineage>
</organism>
<protein>
    <recommendedName>
        <fullName evidence="1">Glycosyl hydrolase family 31 C-terminal domain-containing protein</fullName>
    </recommendedName>
</protein>
<dbReference type="PANTHER" id="PTHR46959">
    <property type="entry name" value="SULFOQUINOVOSIDASE"/>
    <property type="match status" value="1"/>
</dbReference>
<dbReference type="InterPro" id="IPR052990">
    <property type="entry name" value="Sulfoquinovosidase_GH31"/>
</dbReference>
<dbReference type="SUPFAM" id="SSF51011">
    <property type="entry name" value="Glycosyl hydrolase domain"/>
    <property type="match status" value="1"/>
</dbReference>
<proteinExistence type="predicted"/>
<dbReference type="EMBL" id="LACB01000521">
    <property type="protein sequence ID" value="KAJ9482703.1"/>
    <property type="molecule type" value="Genomic_DNA"/>
</dbReference>
<feature type="domain" description="Glycosyl hydrolase family 31 C-terminal" evidence="1">
    <location>
        <begin position="31"/>
        <end position="114"/>
    </location>
</feature>
<name>A0AAI9T927_PENTH</name>
<dbReference type="InterPro" id="IPR048395">
    <property type="entry name" value="Glyco_hydro_31_C"/>
</dbReference>
<evidence type="ECO:0000313" key="2">
    <source>
        <dbReference type="EMBL" id="KAJ9482703.1"/>
    </source>
</evidence>
<accession>A0AAI9T927</accession>
<dbReference type="PANTHER" id="PTHR46959:SF2">
    <property type="entry name" value="SULFOQUINOVOSIDASE"/>
    <property type="match status" value="1"/>
</dbReference>
<dbReference type="AlphaFoldDB" id="A0AAI9T927"/>
<dbReference type="Proteomes" id="UP001227192">
    <property type="component" value="Unassembled WGS sequence"/>
</dbReference>
<dbReference type="InterPro" id="IPR013780">
    <property type="entry name" value="Glyco_hydro_b"/>
</dbReference>
<dbReference type="Pfam" id="PF21365">
    <property type="entry name" value="Glyco_hydro_31_3rd"/>
    <property type="match status" value="1"/>
</dbReference>
<keyword evidence="3" id="KW-1185">Reference proteome</keyword>
<evidence type="ECO:0000313" key="3">
    <source>
        <dbReference type="Proteomes" id="UP001227192"/>
    </source>
</evidence>
<evidence type="ECO:0000259" key="1">
    <source>
        <dbReference type="Pfam" id="PF21365"/>
    </source>
</evidence>
<reference evidence="2" key="1">
    <citation type="submission" date="2015-06" db="EMBL/GenBank/DDBJ databases">
        <authorList>
            <person name="Nguyen H."/>
        </authorList>
    </citation>
    <scope>NUCLEOTIDE SEQUENCE</scope>
    <source>
        <strain evidence="2">DAOM 180753</strain>
    </source>
</reference>
<sequence length="147" mass="16753">MSASLQQHLSEFASLAKYRRHILEIESKNLGWPLLRMPVIYHPDDKVAKAISYQSFYLGSDLYLAPVLYPGRTSVKVYFPGKNQTFSHVWSGKKYQRGETARVSAPYGKPAVFVVGTPQNNGLDDFLRFVRRENSIVTHSNLNEMCL</sequence>